<evidence type="ECO:0000313" key="2">
    <source>
        <dbReference type="EMBL" id="GKV36259.1"/>
    </source>
</evidence>
<dbReference type="EMBL" id="BPVZ01000115">
    <property type="protein sequence ID" value="GKV36259.1"/>
    <property type="molecule type" value="Genomic_DNA"/>
</dbReference>
<dbReference type="Proteomes" id="UP001054252">
    <property type="component" value="Unassembled WGS sequence"/>
</dbReference>
<protein>
    <submittedName>
        <fullName evidence="2">Uncharacterized protein</fullName>
    </submittedName>
</protein>
<gene>
    <name evidence="2" type="ORF">SLEP1_g44408</name>
</gene>
<accession>A0AAV5LG39</accession>
<organism evidence="2 3">
    <name type="scientific">Rubroshorea leprosula</name>
    <dbReference type="NCBI Taxonomy" id="152421"/>
    <lineage>
        <taxon>Eukaryota</taxon>
        <taxon>Viridiplantae</taxon>
        <taxon>Streptophyta</taxon>
        <taxon>Embryophyta</taxon>
        <taxon>Tracheophyta</taxon>
        <taxon>Spermatophyta</taxon>
        <taxon>Magnoliopsida</taxon>
        <taxon>eudicotyledons</taxon>
        <taxon>Gunneridae</taxon>
        <taxon>Pentapetalae</taxon>
        <taxon>rosids</taxon>
        <taxon>malvids</taxon>
        <taxon>Malvales</taxon>
        <taxon>Dipterocarpaceae</taxon>
        <taxon>Rubroshorea</taxon>
    </lineage>
</organism>
<keyword evidence="3" id="KW-1185">Reference proteome</keyword>
<evidence type="ECO:0000313" key="3">
    <source>
        <dbReference type="Proteomes" id="UP001054252"/>
    </source>
</evidence>
<evidence type="ECO:0000256" key="1">
    <source>
        <dbReference type="SAM" id="MobiDB-lite"/>
    </source>
</evidence>
<name>A0AAV5LG39_9ROSI</name>
<dbReference type="AlphaFoldDB" id="A0AAV5LG39"/>
<feature type="region of interest" description="Disordered" evidence="1">
    <location>
        <begin position="1"/>
        <end position="21"/>
    </location>
</feature>
<reference evidence="2 3" key="1">
    <citation type="journal article" date="2021" name="Commun. Biol.">
        <title>The genome of Shorea leprosula (Dipterocarpaceae) highlights the ecological relevance of drought in aseasonal tropical rainforests.</title>
        <authorList>
            <person name="Ng K.K.S."/>
            <person name="Kobayashi M.J."/>
            <person name="Fawcett J.A."/>
            <person name="Hatakeyama M."/>
            <person name="Paape T."/>
            <person name="Ng C.H."/>
            <person name="Ang C.C."/>
            <person name="Tnah L.H."/>
            <person name="Lee C.T."/>
            <person name="Nishiyama T."/>
            <person name="Sese J."/>
            <person name="O'Brien M.J."/>
            <person name="Copetti D."/>
            <person name="Mohd Noor M.I."/>
            <person name="Ong R.C."/>
            <person name="Putra M."/>
            <person name="Sireger I.Z."/>
            <person name="Indrioko S."/>
            <person name="Kosugi Y."/>
            <person name="Izuno A."/>
            <person name="Isagi Y."/>
            <person name="Lee S.L."/>
            <person name="Shimizu K.K."/>
        </authorList>
    </citation>
    <scope>NUCLEOTIDE SEQUENCE [LARGE SCALE GENOMIC DNA]</scope>
    <source>
        <strain evidence="2">214</strain>
    </source>
</reference>
<comment type="caution">
    <text evidence="2">The sequence shown here is derived from an EMBL/GenBank/DDBJ whole genome shotgun (WGS) entry which is preliminary data.</text>
</comment>
<proteinExistence type="predicted"/>
<sequence>MARKVKRYGRANVSPQRSGQTRLIQKSLKIQIGQDSGRTNVSPQRFGQIVTRFIIDQDSCSSSRPRLPGRHEHANSFTIIDRLLKFPKNSAHRRLTCPKVQVAARVAAHDRSQSFSQINGPYCGRDRIASARYTPRGVDASTDELAKIANNTVVAMDISSPSRFQARARLFSYYPSARPSPRSAASC</sequence>